<dbReference type="EMBL" id="HACM01001510">
    <property type="protein sequence ID" value="CRZ01952.1"/>
    <property type="molecule type" value="Transcribed_RNA"/>
</dbReference>
<feature type="region of interest" description="Disordered" evidence="1">
    <location>
        <begin position="87"/>
        <end position="112"/>
    </location>
</feature>
<feature type="non-terminal residue" evidence="2">
    <location>
        <position position="1"/>
    </location>
</feature>
<evidence type="ECO:0000313" key="2">
    <source>
        <dbReference type="EMBL" id="CRZ01952.1"/>
    </source>
</evidence>
<feature type="compositionally biased region" description="Polar residues" evidence="1">
    <location>
        <begin position="87"/>
        <end position="98"/>
    </location>
</feature>
<sequence length="112" mass="13209">LLSRSSSILRTDPGRNQKRLRAPSCIDQFVVQRHDRFLFNGCFAIDHLAAAITGPRALFWTGFSYEGADRRHPSQRLQNRDQRHLQSLNQYRKSQTRQYQDRQRRFGKGVIH</sequence>
<proteinExistence type="predicted"/>
<name>A0A0H5QJY3_9EUKA</name>
<evidence type="ECO:0000256" key="1">
    <source>
        <dbReference type="SAM" id="MobiDB-lite"/>
    </source>
</evidence>
<accession>A0A0H5QJY3</accession>
<dbReference type="AlphaFoldDB" id="A0A0H5QJY3"/>
<protein>
    <submittedName>
        <fullName evidence="2">Uncharacterized protein</fullName>
    </submittedName>
</protein>
<reference evidence="2" key="1">
    <citation type="submission" date="2015-04" db="EMBL/GenBank/DDBJ databases">
        <title>The genome sequence of the plant pathogenic Rhizarian Plasmodiophora brassicae reveals insights in its biotrophic life cycle and the origin of chitin synthesis.</title>
        <authorList>
            <person name="Schwelm A."/>
            <person name="Fogelqvist J."/>
            <person name="Knaust A."/>
            <person name="Julke S."/>
            <person name="Lilja T."/>
            <person name="Dhandapani V."/>
            <person name="Bonilla-Rosso G."/>
            <person name="Karlsson M."/>
            <person name="Shevchenko A."/>
            <person name="Choi S.R."/>
            <person name="Kim H.G."/>
            <person name="Park J.Y."/>
            <person name="Lim Y.P."/>
            <person name="Ludwig-Muller J."/>
            <person name="Dixelius C."/>
        </authorList>
    </citation>
    <scope>NUCLEOTIDE SEQUENCE</scope>
    <source>
        <tissue evidence="2">Potato root galls</tissue>
    </source>
</reference>
<organism evidence="2">
    <name type="scientific">Spongospora subterranea</name>
    <dbReference type="NCBI Taxonomy" id="70186"/>
    <lineage>
        <taxon>Eukaryota</taxon>
        <taxon>Sar</taxon>
        <taxon>Rhizaria</taxon>
        <taxon>Endomyxa</taxon>
        <taxon>Phytomyxea</taxon>
        <taxon>Plasmodiophorida</taxon>
        <taxon>Plasmodiophoridae</taxon>
        <taxon>Spongospora</taxon>
    </lineage>
</organism>